<reference evidence="7 8" key="1">
    <citation type="journal article" date="2013" name="Genome Biol.">
        <title>Draft genome of the mountain pine beetle, Dendroctonus ponderosae Hopkins, a major forest pest.</title>
        <authorList>
            <person name="Keeling C.I."/>
            <person name="Yuen M.M."/>
            <person name="Liao N.Y."/>
            <person name="Docking T.R."/>
            <person name="Chan S.K."/>
            <person name="Taylor G.A."/>
            <person name="Palmquist D.L."/>
            <person name="Jackman S.D."/>
            <person name="Nguyen A."/>
            <person name="Li M."/>
            <person name="Henderson H."/>
            <person name="Janes J.K."/>
            <person name="Zhao Y."/>
            <person name="Pandoh P."/>
            <person name="Moore R."/>
            <person name="Sperling F.A."/>
            <person name="Huber D.P."/>
            <person name="Birol I."/>
            <person name="Jones S.J."/>
            <person name="Bohlmann J."/>
        </authorList>
    </citation>
    <scope>NUCLEOTIDE SEQUENCE</scope>
</reference>
<dbReference type="EnsemblMetazoa" id="XM_019904397.1">
    <property type="protein sequence ID" value="XP_019759956.1"/>
    <property type="gene ID" value="LOC109537596"/>
</dbReference>
<keyword evidence="1 2" id="KW-0694">RNA-binding</keyword>
<dbReference type="CDD" id="cd00048">
    <property type="entry name" value="DSRM_SF"/>
    <property type="match status" value="1"/>
</dbReference>
<dbReference type="GO" id="GO:0070578">
    <property type="term" value="C:RISC-loading complex"/>
    <property type="evidence" value="ECO:0007669"/>
    <property type="project" value="TreeGrafter"/>
</dbReference>
<dbReference type="EMBL" id="KB740949">
    <property type="protein sequence ID" value="ENN77206.1"/>
    <property type="molecule type" value="Genomic_DNA"/>
</dbReference>
<dbReference type="STRING" id="77166.N6U977"/>
<dbReference type="AlphaFoldDB" id="N6U977"/>
<dbReference type="Pfam" id="PF00035">
    <property type="entry name" value="dsrm"/>
    <property type="match status" value="2"/>
</dbReference>
<evidence type="ECO:0000313" key="7">
    <source>
        <dbReference type="Proteomes" id="UP000019118"/>
    </source>
</evidence>
<evidence type="ECO:0000259" key="3">
    <source>
        <dbReference type="PROSITE" id="PS50137"/>
    </source>
</evidence>
<protein>
    <recommendedName>
        <fullName evidence="3">DRBM domain-containing protein</fullName>
    </recommendedName>
</protein>
<dbReference type="EMBL" id="KB631923">
    <property type="protein sequence ID" value="ERL87128.1"/>
    <property type="molecule type" value="Genomic_DNA"/>
</dbReference>
<evidence type="ECO:0000313" key="8">
    <source>
        <dbReference type="Proteomes" id="UP000030742"/>
    </source>
</evidence>
<evidence type="ECO:0000313" key="6">
    <source>
        <dbReference type="EnsemblMetazoa" id="XP_019759956.1"/>
    </source>
</evidence>
<keyword evidence="7" id="KW-1185">Reference proteome</keyword>
<dbReference type="PROSITE" id="PS50137">
    <property type="entry name" value="DS_RBD"/>
    <property type="match status" value="2"/>
</dbReference>
<organism evidence="4">
    <name type="scientific">Dendroctonus ponderosae</name>
    <name type="common">Mountain pine beetle</name>
    <dbReference type="NCBI Taxonomy" id="77166"/>
    <lineage>
        <taxon>Eukaryota</taxon>
        <taxon>Metazoa</taxon>
        <taxon>Ecdysozoa</taxon>
        <taxon>Arthropoda</taxon>
        <taxon>Hexapoda</taxon>
        <taxon>Insecta</taxon>
        <taxon>Pterygota</taxon>
        <taxon>Neoptera</taxon>
        <taxon>Endopterygota</taxon>
        <taxon>Coleoptera</taxon>
        <taxon>Polyphaga</taxon>
        <taxon>Cucujiformia</taxon>
        <taxon>Curculionidae</taxon>
        <taxon>Scolytinae</taxon>
        <taxon>Dendroctonus</taxon>
    </lineage>
</organism>
<dbReference type="PANTHER" id="PTHR46205">
    <property type="entry name" value="LOQUACIOUS, ISOFORM B"/>
    <property type="match status" value="1"/>
</dbReference>
<dbReference type="PANTHER" id="PTHR46205:SF3">
    <property type="entry name" value="LOQUACIOUS, ISOFORM B"/>
    <property type="match status" value="1"/>
</dbReference>
<dbReference type="OrthoDB" id="5961559at2759"/>
<dbReference type="OMA" id="QENAMAN"/>
<reference evidence="6" key="2">
    <citation type="submission" date="2024-08" db="UniProtKB">
        <authorList>
            <consortium name="EnsemblMetazoa"/>
        </authorList>
    </citation>
    <scope>IDENTIFICATION</scope>
</reference>
<name>N6U977_DENPD</name>
<evidence type="ECO:0000256" key="1">
    <source>
        <dbReference type="ARBA" id="ARBA00022884"/>
    </source>
</evidence>
<dbReference type="HOGENOM" id="CLU_869491_0_0_1"/>
<dbReference type="Gene3D" id="3.30.160.20">
    <property type="match status" value="2"/>
</dbReference>
<dbReference type="Proteomes" id="UP000019118">
    <property type="component" value="Unassembled WGS sequence"/>
</dbReference>
<gene>
    <name evidence="6" type="primary">109537596</name>
    <name evidence="5" type="ORF">D910_04528</name>
    <name evidence="4" type="ORF">YQE_06343</name>
</gene>
<dbReference type="GO" id="GO:0005737">
    <property type="term" value="C:cytoplasm"/>
    <property type="evidence" value="ECO:0007669"/>
    <property type="project" value="TreeGrafter"/>
</dbReference>
<feature type="non-terminal residue" evidence="4">
    <location>
        <position position="1"/>
    </location>
</feature>
<sequence>MNQYSKTPVMVLQELCIKKGYCSPDYHIISQISGTHINRFDFVVIVCGIRGSGCEIRGSGSGPSKQLGRHQAAHDALMQLQELGIYDPAENPVEPFKGELPSASSRSFRPGLNCIMDLQGLCLENKMPYPEFVEISSVGPPHNKEFTYECKIASITTEAKASSKKNAKQLAAKEMLIRIKELLPDLFKELELMPNALAAKYSEAISQYQELREIVPDKSVKISDISKTLAKLMMFKGLKYEDFAEDLKHPSEEALKKILTPLETGYILEQFQEVPMLAIFVLKIDTPFTILASGRDYEEAKRKAIDQTFAFMDTFMQFQV</sequence>
<dbReference type="GO" id="GO:0030422">
    <property type="term" value="P:siRNA processing"/>
    <property type="evidence" value="ECO:0007669"/>
    <property type="project" value="TreeGrafter"/>
</dbReference>
<dbReference type="KEGG" id="dpa:109537596"/>
<dbReference type="GO" id="GO:0070920">
    <property type="term" value="P:regulation of regulatory ncRNA processing"/>
    <property type="evidence" value="ECO:0007669"/>
    <property type="project" value="TreeGrafter"/>
</dbReference>
<dbReference type="InterPro" id="IPR014720">
    <property type="entry name" value="dsRBD_dom"/>
</dbReference>
<evidence type="ECO:0000256" key="2">
    <source>
        <dbReference type="PROSITE-ProRule" id="PRU00266"/>
    </source>
</evidence>
<dbReference type="GO" id="GO:0035197">
    <property type="term" value="F:siRNA binding"/>
    <property type="evidence" value="ECO:0007669"/>
    <property type="project" value="TreeGrafter"/>
</dbReference>
<dbReference type="GO" id="GO:0005634">
    <property type="term" value="C:nucleus"/>
    <property type="evidence" value="ECO:0007669"/>
    <property type="project" value="TreeGrafter"/>
</dbReference>
<dbReference type="InterPro" id="IPR051247">
    <property type="entry name" value="RLC_Component"/>
</dbReference>
<feature type="domain" description="DRBM" evidence="3">
    <location>
        <begin position="113"/>
        <end position="181"/>
    </location>
</feature>
<dbReference type="Proteomes" id="UP000030742">
    <property type="component" value="Unassembled WGS sequence"/>
</dbReference>
<evidence type="ECO:0000313" key="4">
    <source>
        <dbReference type="EMBL" id="ENN77206.1"/>
    </source>
</evidence>
<dbReference type="SMART" id="SM00358">
    <property type="entry name" value="DSRM"/>
    <property type="match status" value="2"/>
</dbReference>
<evidence type="ECO:0000313" key="5">
    <source>
        <dbReference type="EMBL" id="ERL87128.1"/>
    </source>
</evidence>
<feature type="domain" description="DRBM" evidence="3">
    <location>
        <begin position="7"/>
        <end position="82"/>
    </location>
</feature>
<accession>N6U977</accession>
<proteinExistence type="predicted"/>
<dbReference type="GO" id="GO:0003725">
    <property type="term" value="F:double-stranded RNA binding"/>
    <property type="evidence" value="ECO:0007669"/>
    <property type="project" value="TreeGrafter"/>
</dbReference>
<dbReference type="GO" id="GO:0016442">
    <property type="term" value="C:RISC complex"/>
    <property type="evidence" value="ECO:0007669"/>
    <property type="project" value="TreeGrafter"/>
</dbReference>
<dbReference type="SUPFAM" id="SSF54768">
    <property type="entry name" value="dsRNA-binding domain-like"/>
    <property type="match status" value="2"/>
</dbReference>